<dbReference type="Proteomes" id="UP000236846">
    <property type="component" value="Unassembled WGS sequence"/>
</dbReference>
<comment type="caution">
    <text evidence="2">The sequence shown here is derived from an EMBL/GenBank/DDBJ whole genome shotgun (WGS) entry which is preliminary data.</text>
</comment>
<dbReference type="InterPro" id="IPR036754">
    <property type="entry name" value="YbaK/aa-tRNA-synt-asso_dom_sf"/>
</dbReference>
<feature type="domain" description="YbaK/aminoacyl-tRNA synthetase-associated" evidence="1">
    <location>
        <begin position="30"/>
        <end position="148"/>
    </location>
</feature>
<dbReference type="GO" id="GO:0002161">
    <property type="term" value="F:aminoacyl-tRNA deacylase activity"/>
    <property type="evidence" value="ECO:0007669"/>
    <property type="project" value="InterPro"/>
</dbReference>
<proteinExistence type="predicted"/>
<organism evidence="2 3">
    <name type="scientific">Candidatus Brennerbacteria bacterium CG11_big_fil_rev_8_21_14_0_20_43_10</name>
    <dbReference type="NCBI Taxonomy" id="1974523"/>
    <lineage>
        <taxon>Bacteria</taxon>
        <taxon>Candidatus Brenneribacteriota</taxon>
    </lineage>
</organism>
<sequence length="166" mass="19174">MYNNIKQYQKLIELLDTNKVEYKLFEHRAALTYEDLAAVQKETGFFGTEGKCMVLKADDTFIVYVTLQGKRTDMSAVKQDLHASKIRLATPEELKEYFGAEPGCAYPFGFDKSIRIFIDPNVYKQEWFLFSPVLPTRTIQAKGEDLQKVFSTLKNSVTEVIHWNQT</sequence>
<name>A0A2H0PY79_9BACT</name>
<gene>
    <name evidence="2" type="ORF">COV41_00135</name>
</gene>
<reference evidence="2 3" key="1">
    <citation type="submission" date="2017-09" db="EMBL/GenBank/DDBJ databases">
        <title>Depth-based differentiation of microbial function through sediment-hosted aquifers and enrichment of novel symbionts in the deep terrestrial subsurface.</title>
        <authorList>
            <person name="Probst A.J."/>
            <person name="Ladd B."/>
            <person name="Jarett J.K."/>
            <person name="Geller-Mcgrath D.E."/>
            <person name="Sieber C.M."/>
            <person name="Emerson J.B."/>
            <person name="Anantharaman K."/>
            <person name="Thomas B.C."/>
            <person name="Malmstrom R."/>
            <person name="Stieglmeier M."/>
            <person name="Klingl A."/>
            <person name="Woyke T."/>
            <person name="Ryan C.M."/>
            <person name="Banfield J.F."/>
        </authorList>
    </citation>
    <scope>NUCLEOTIDE SEQUENCE [LARGE SCALE GENOMIC DNA]</scope>
    <source>
        <strain evidence="2">CG11_big_fil_rev_8_21_14_0_20_43_10</strain>
    </source>
</reference>
<dbReference type="Pfam" id="PF04073">
    <property type="entry name" value="tRNA_edit"/>
    <property type="match status" value="1"/>
</dbReference>
<evidence type="ECO:0000313" key="3">
    <source>
        <dbReference type="Proteomes" id="UP000236846"/>
    </source>
</evidence>
<dbReference type="EMBL" id="PCXE01000004">
    <property type="protein sequence ID" value="PIR26990.1"/>
    <property type="molecule type" value="Genomic_DNA"/>
</dbReference>
<protein>
    <recommendedName>
        <fullName evidence="1">YbaK/aminoacyl-tRNA synthetase-associated domain-containing protein</fullName>
    </recommendedName>
</protein>
<dbReference type="CDD" id="cd04332">
    <property type="entry name" value="YbaK_like"/>
    <property type="match status" value="1"/>
</dbReference>
<dbReference type="InterPro" id="IPR007214">
    <property type="entry name" value="YbaK/aa-tRNA-synth-assoc-dom"/>
</dbReference>
<dbReference type="SUPFAM" id="SSF55826">
    <property type="entry name" value="YbaK/ProRS associated domain"/>
    <property type="match status" value="1"/>
</dbReference>
<dbReference type="AlphaFoldDB" id="A0A2H0PY79"/>
<evidence type="ECO:0000259" key="1">
    <source>
        <dbReference type="Pfam" id="PF04073"/>
    </source>
</evidence>
<evidence type="ECO:0000313" key="2">
    <source>
        <dbReference type="EMBL" id="PIR26990.1"/>
    </source>
</evidence>
<dbReference type="Gene3D" id="3.90.960.10">
    <property type="entry name" value="YbaK/aminoacyl-tRNA synthetase-associated domain"/>
    <property type="match status" value="1"/>
</dbReference>
<accession>A0A2H0PY79</accession>